<sequence length="234" mass="26173">MSECARSSGSELNGIPGEPRTIKSRVLETGAAMVQDFKPVKQICAHLNAFHIYANDPTRCVEANHYCSHLTEDVRQCLIYDSSKTNARLIGVEYMVTPRVFRTLPEEERKLWHTHEFEVKSGMLVMPAPVGVAAPAWDAAETAEMEDIVPLYGKTFHMWQVDRGDVVPMGMPQLMASFTTPESVEKAIGGGLDTLLKDRDERFGVNYQEKAKKREKIPASEKHPDADSMLNPPL</sequence>
<reference evidence="3" key="1">
    <citation type="submission" date="2022-11" db="EMBL/GenBank/DDBJ databases">
        <authorList>
            <person name="Petersen C."/>
        </authorList>
    </citation>
    <scope>NUCLEOTIDE SEQUENCE</scope>
    <source>
        <strain evidence="3">IBT 23319</strain>
    </source>
</reference>
<dbReference type="InterPro" id="IPR010686">
    <property type="entry name" value="OBAP-like"/>
</dbReference>
<feature type="compositionally biased region" description="Basic and acidic residues" evidence="2">
    <location>
        <begin position="207"/>
        <end position="226"/>
    </location>
</feature>
<proteinExistence type="inferred from homology"/>
<keyword evidence="4" id="KW-1185">Reference proteome</keyword>
<comment type="caution">
    <text evidence="3">The sequence shown here is derived from an EMBL/GenBank/DDBJ whole genome shotgun (WGS) entry which is preliminary data.</text>
</comment>
<evidence type="ECO:0000313" key="4">
    <source>
        <dbReference type="Proteomes" id="UP001147733"/>
    </source>
</evidence>
<dbReference type="OrthoDB" id="1901244at2759"/>
<feature type="region of interest" description="Disordered" evidence="2">
    <location>
        <begin position="207"/>
        <end position="234"/>
    </location>
</feature>
<feature type="compositionally biased region" description="Polar residues" evidence="2">
    <location>
        <begin position="1"/>
        <end position="11"/>
    </location>
</feature>
<feature type="region of interest" description="Disordered" evidence="2">
    <location>
        <begin position="1"/>
        <end position="20"/>
    </location>
</feature>
<dbReference type="GeneID" id="81385211"/>
<evidence type="ECO:0000313" key="3">
    <source>
        <dbReference type="EMBL" id="KAJ5227120.1"/>
    </source>
</evidence>
<dbReference type="AlphaFoldDB" id="A0A9W9TN10"/>
<dbReference type="PANTHER" id="PTHR31360">
    <property type="match status" value="1"/>
</dbReference>
<protein>
    <recommendedName>
        <fullName evidence="5">DUF1264 domain protein</fullName>
    </recommendedName>
</protein>
<dbReference type="RefSeq" id="XP_056499485.1">
    <property type="nucleotide sequence ID" value="XM_056646044.1"/>
</dbReference>
<organism evidence="3 4">
    <name type="scientific">Penicillium citrinum</name>
    <dbReference type="NCBI Taxonomy" id="5077"/>
    <lineage>
        <taxon>Eukaryota</taxon>
        <taxon>Fungi</taxon>
        <taxon>Dikarya</taxon>
        <taxon>Ascomycota</taxon>
        <taxon>Pezizomycotina</taxon>
        <taxon>Eurotiomycetes</taxon>
        <taxon>Eurotiomycetidae</taxon>
        <taxon>Eurotiales</taxon>
        <taxon>Aspergillaceae</taxon>
        <taxon>Penicillium</taxon>
    </lineage>
</organism>
<dbReference type="Proteomes" id="UP001147733">
    <property type="component" value="Unassembled WGS sequence"/>
</dbReference>
<evidence type="ECO:0000256" key="1">
    <source>
        <dbReference type="ARBA" id="ARBA00009740"/>
    </source>
</evidence>
<comment type="similarity">
    <text evidence="1">Belongs to the OBAP family.</text>
</comment>
<evidence type="ECO:0000256" key="2">
    <source>
        <dbReference type="SAM" id="MobiDB-lite"/>
    </source>
</evidence>
<dbReference type="Pfam" id="PF06884">
    <property type="entry name" value="DUF1264"/>
    <property type="match status" value="1"/>
</dbReference>
<dbReference type="PANTHER" id="PTHR31360:SF0">
    <property type="entry name" value="OIL BODY-ASSOCIATED PROTEIN 1B"/>
    <property type="match status" value="1"/>
</dbReference>
<gene>
    <name evidence="3" type="ORF">N7469_007126</name>
</gene>
<evidence type="ECO:0008006" key="5">
    <source>
        <dbReference type="Google" id="ProtNLM"/>
    </source>
</evidence>
<name>A0A9W9TN10_PENCI</name>
<dbReference type="EMBL" id="JAPQKT010000006">
    <property type="protein sequence ID" value="KAJ5227120.1"/>
    <property type="molecule type" value="Genomic_DNA"/>
</dbReference>
<reference evidence="3" key="2">
    <citation type="journal article" date="2023" name="IMA Fungus">
        <title>Comparative genomic study of the Penicillium genus elucidates a diverse pangenome and 15 lateral gene transfer events.</title>
        <authorList>
            <person name="Petersen C."/>
            <person name="Sorensen T."/>
            <person name="Nielsen M.R."/>
            <person name="Sondergaard T.E."/>
            <person name="Sorensen J.L."/>
            <person name="Fitzpatrick D.A."/>
            <person name="Frisvad J.C."/>
            <person name="Nielsen K.L."/>
        </authorList>
    </citation>
    <scope>NUCLEOTIDE SEQUENCE</scope>
    <source>
        <strain evidence="3">IBT 23319</strain>
    </source>
</reference>
<accession>A0A9W9TN10</accession>